<dbReference type="EMBL" id="CAJNOR010000816">
    <property type="protein sequence ID" value="CAF1013840.1"/>
    <property type="molecule type" value="Genomic_DNA"/>
</dbReference>
<dbReference type="AlphaFoldDB" id="A0A814HTU2"/>
<reference evidence="1" key="1">
    <citation type="submission" date="2021-02" db="EMBL/GenBank/DDBJ databases">
        <authorList>
            <person name="Nowell W R."/>
        </authorList>
    </citation>
    <scope>NUCLEOTIDE SEQUENCE</scope>
</reference>
<gene>
    <name evidence="1" type="ORF">XAT740_LOCUS13866</name>
</gene>
<keyword evidence="2" id="KW-1185">Reference proteome</keyword>
<accession>A0A814HTU2</accession>
<evidence type="ECO:0000313" key="2">
    <source>
        <dbReference type="Proteomes" id="UP000663828"/>
    </source>
</evidence>
<comment type="caution">
    <text evidence="1">The sequence shown here is derived from an EMBL/GenBank/DDBJ whole genome shotgun (WGS) entry which is preliminary data.</text>
</comment>
<evidence type="ECO:0000313" key="1">
    <source>
        <dbReference type="EMBL" id="CAF1013840.1"/>
    </source>
</evidence>
<name>A0A814HTU2_ADIRI</name>
<sequence>MKTLAKNILGNGPEEDRIILNTYTGVSYSSITANLRNLYLLSKHVRQQRMIAKFSKIKSVNIEFNELVARIRLDH</sequence>
<organism evidence="1 2">
    <name type="scientific">Adineta ricciae</name>
    <name type="common">Rotifer</name>
    <dbReference type="NCBI Taxonomy" id="249248"/>
    <lineage>
        <taxon>Eukaryota</taxon>
        <taxon>Metazoa</taxon>
        <taxon>Spiralia</taxon>
        <taxon>Gnathifera</taxon>
        <taxon>Rotifera</taxon>
        <taxon>Eurotatoria</taxon>
        <taxon>Bdelloidea</taxon>
        <taxon>Adinetida</taxon>
        <taxon>Adinetidae</taxon>
        <taxon>Adineta</taxon>
    </lineage>
</organism>
<dbReference type="Proteomes" id="UP000663828">
    <property type="component" value="Unassembled WGS sequence"/>
</dbReference>
<protein>
    <submittedName>
        <fullName evidence="1">Uncharacterized protein</fullName>
    </submittedName>
</protein>
<proteinExistence type="predicted"/>